<dbReference type="Pfam" id="PF09949">
    <property type="entry name" value="APP1_cat"/>
    <property type="match status" value="2"/>
</dbReference>
<feature type="region of interest" description="Disordered" evidence="1">
    <location>
        <begin position="242"/>
        <end position="282"/>
    </location>
</feature>
<dbReference type="EMBL" id="PKKJ01000019">
    <property type="protein sequence ID" value="PKY65641.1"/>
    <property type="molecule type" value="Genomic_DNA"/>
</dbReference>
<evidence type="ECO:0000313" key="4">
    <source>
        <dbReference type="Proteomes" id="UP000234545"/>
    </source>
</evidence>
<comment type="caution">
    <text evidence="3">The sequence shown here is derived from an EMBL/GenBank/DDBJ whole genome shotgun (WGS) entry which is preliminary data.</text>
</comment>
<dbReference type="InterPro" id="IPR019236">
    <property type="entry name" value="APP1_cat"/>
</dbReference>
<name>A0A2I1I3F6_9ACTO</name>
<evidence type="ECO:0000259" key="2">
    <source>
        <dbReference type="Pfam" id="PF09949"/>
    </source>
</evidence>
<dbReference type="AlphaFoldDB" id="A0A2I1I3F6"/>
<feature type="domain" description="Phosphatidate phosphatase APP1 catalytic" evidence="2">
    <location>
        <begin position="186"/>
        <end position="234"/>
    </location>
</feature>
<sequence>MFAEPLIDDETPSFLLALTSSVGEASSRILARALEEWGFIPGIVGFGGHGSTRRARILGRVIMERTADQRSWLAERRGWRQFFDAQVPRQPVLVTVGRQRRITFADRGGYIDLTVEGHGLTPGWHDAWIQVLHEGDLHTLGIGEGESLTTQDALRLSGQTGHGSQRIRAGKPVCVSLRIAGDNEKFGVVSDIDDTVMVTMLPRLLTAARHSFVDRVSSREAVPGMAGFLTCLADMAHRQASAESTVPQASTHTQATHPQTKGKQTPVTSADPQTPQTSADSQHEALHAPLIYLSTGAWNVVPALRDFLGRLNYPRGGFLMTDFGPSNTGWFRSGFEHKRRELRRLARMFPSMKWYLVGDDGQRDPEIYAEFAREHPENVAGIAIRSLSEIEQFMSHGTFECLYPDALRTVPSSIPVWFGSDGDALGEHFRSVF</sequence>
<organism evidence="3 4">
    <name type="scientific">Schaalia turicensis</name>
    <dbReference type="NCBI Taxonomy" id="131111"/>
    <lineage>
        <taxon>Bacteria</taxon>
        <taxon>Bacillati</taxon>
        <taxon>Actinomycetota</taxon>
        <taxon>Actinomycetes</taxon>
        <taxon>Actinomycetales</taxon>
        <taxon>Actinomycetaceae</taxon>
        <taxon>Schaalia</taxon>
    </lineage>
</organism>
<dbReference type="PANTHER" id="PTHR28208">
    <property type="entry name" value="PHOSPHATIDATE PHOSPHATASE APP1"/>
    <property type="match status" value="1"/>
</dbReference>
<protein>
    <submittedName>
        <fullName evidence="3">ABC transporter</fullName>
    </submittedName>
</protein>
<dbReference type="Proteomes" id="UP000234545">
    <property type="component" value="Unassembled WGS sequence"/>
</dbReference>
<feature type="compositionally biased region" description="Polar residues" evidence="1">
    <location>
        <begin position="242"/>
        <end position="280"/>
    </location>
</feature>
<reference evidence="3 4" key="1">
    <citation type="submission" date="2017-12" db="EMBL/GenBank/DDBJ databases">
        <title>Phylogenetic diversity of female urinary microbiome.</title>
        <authorList>
            <person name="Thomas-White K."/>
            <person name="Wolfe A.J."/>
        </authorList>
    </citation>
    <scope>NUCLEOTIDE SEQUENCE [LARGE SCALE GENOMIC DNA]</scope>
    <source>
        <strain evidence="3 4">UMB0250</strain>
    </source>
</reference>
<dbReference type="RefSeq" id="WP_101628720.1">
    <property type="nucleotide sequence ID" value="NZ_PKKJ01000019.1"/>
</dbReference>
<gene>
    <name evidence="3" type="ORF">CYJ25_08530</name>
</gene>
<proteinExistence type="predicted"/>
<dbReference type="OrthoDB" id="9789875at2"/>
<feature type="domain" description="Phosphatidate phosphatase APP1 catalytic" evidence="2">
    <location>
        <begin position="252"/>
        <end position="385"/>
    </location>
</feature>
<accession>A0A2I1I3F6</accession>
<evidence type="ECO:0000256" key="1">
    <source>
        <dbReference type="SAM" id="MobiDB-lite"/>
    </source>
</evidence>
<dbReference type="PANTHER" id="PTHR28208:SF3">
    <property type="entry name" value="PHOSPHATIDATE PHOSPHATASE APP1"/>
    <property type="match status" value="1"/>
</dbReference>
<dbReference type="InterPro" id="IPR052935">
    <property type="entry name" value="Mg2+_PAP"/>
</dbReference>
<evidence type="ECO:0000313" key="3">
    <source>
        <dbReference type="EMBL" id="PKY65641.1"/>
    </source>
</evidence>
<dbReference type="GO" id="GO:0008195">
    <property type="term" value="F:phosphatidate phosphatase activity"/>
    <property type="evidence" value="ECO:0007669"/>
    <property type="project" value="InterPro"/>
</dbReference>